<reference evidence="2" key="1">
    <citation type="submission" date="2016-11" db="UniProtKB">
        <authorList>
            <consortium name="WormBaseParasite"/>
        </authorList>
    </citation>
    <scope>IDENTIFICATION</scope>
</reference>
<keyword evidence="1" id="KW-1185">Reference proteome</keyword>
<proteinExistence type="predicted"/>
<dbReference type="Proteomes" id="UP000095287">
    <property type="component" value="Unplaced"/>
</dbReference>
<accession>A0A1I8ACR2</accession>
<evidence type="ECO:0000313" key="1">
    <source>
        <dbReference type="Proteomes" id="UP000095287"/>
    </source>
</evidence>
<sequence>MLGLRATCGEKNKTREEC</sequence>
<organism evidence="1 2">
    <name type="scientific">Steinernema glaseri</name>
    <dbReference type="NCBI Taxonomy" id="37863"/>
    <lineage>
        <taxon>Eukaryota</taxon>
        <taxon>Metazoa</taxon>
        <taxon>Ecdysozoa</taxon>
        <taxon>Nematoda</taxon>
        <taxon>Chromadorea</taxon>
        <taxon>Rhabditida</taxon>
        <taxon>Tylenchina</taxon>
        <taxon>Panagrolaimomorpha</taxon>
        <taxon>Strongyloidoidea</taxon>
        <taxon>Steinernematidae</taxon>
        <taxon>Steinernema</taxon>
    </lineage>
</organism>
<name>A0A1I8ACR2_9BILA</name>
<dbReference type="AlphaFoldDB" id="A0A1I8ACR2"/>
<dbReference type="WBParaSite" id="L893_g4422.t1">
    <property type="protein sequence ID" value="L893_g4422.t1"/>
    <property type="gene ID" value="L893_g4422"/>
</dbReference>
<evidence type="ECO:0000313" key="2">
    <source>
        <dbReference type="WBParaSite" id="L893_g4422.t1"/>
    </source>
</evidence>
<protein>
    <submittedName>
        <fullName evidence="2">Uncharacterized protein</fullName>
    </submittedName>
</protein>